<evidence type="ECO:0000256" key="5">
    <source>
        <dbReference type="ARBA" id="ARBA00022781"/>
    </source>
</evidence>
<feature type="domain" description="ATP synthase F1 complex delta/epsilon subunit N-terminal" evidence="12">
    <location>
        <begin position="4"/>
        <end position="81"/>
    </location>
</feature>
<comment type="subunit">
    <text evidence="10 11">F-type ATPases have 2 components, CF(1) - the catalytic core - and CF(0) - the membrane proton channel. CF(1) has five subunits: alpha(3), beta(3), gamma(1), delta(1), epsilon(1). CF(0) has three main subunits: a, b and c.</text>
</comment>
<dbReference type="InterPro" id="IPR036771">
    <property type="entry name" value="ATPsynth_dsu/esu_N"/>
</dbReference>
<comment type="subcellular location">
    <subcellularLocation>
        <location evidence="10">Cell membrane</location>
        <topology evidence="10">Peripheral membrane protein</topology>
    </subcellularLocation>
    <subcellularLocation>
        <location evidence="2">Endomembrane system</location>
        <topology evidence="2">Peripheral membrane protein</topology>
    </subcellularLocation>
</comment>
<evidence type="ECO:0000256" key="7">
    <source>
        <dbReference type="ARBA" id="ARBA00023136"/>
    </source>
</evidence>
<dbReference type="NCBIfam" id="TIGR01216">
    <property type="entry name" value="ATP_synt_epsi"/>
    <property type="match status" value="1"/>
</dbReference>
<dbReference type="Pfam" id="PF02823">
    <property type="entry name" value="ATP-synt_DE_N"/>
    <property type="match status" value="1"/>
</dbReference>
<evidence type="ECO:0000313" key="13">
    <source>
        <dbReference type="EMBL" id="QDH24402.1"/>
    </source>
</evidence>
<evidence type="ECO:0000256" key="6">
    <source>
        <dbReference type="ARBA" id="ARBA00023065"/>
    </source>
</evidence>
<evidence type="ECO:0000259" key="12">
    <source>
        <dbReference type="Pfam" id="PF02823"/>
    </source>
</evidence>
<dbReference type="OrthoDB" id="9799969at2"/>
<comment type="function">
    <text evidence="1 10">Produces ATP from ADP in the presence of a proton gradient across the membrane.</text>
</comment>
<dbReference type="PANTHER" id="PTHR13822">
    <property type="entry name" value="ATP SYNTHASE DELTA/EPSILON CHAIN"/>
    <property type="match status" value="1"/>
</dbReference>
<reference evidence="13 14" key="1">
    <citation type="submission" date="2018-09" db="EMBL/GenBank/DDBJ databases">
        <title>The complete genome sequence of Neokomagataea tanensis NBRC 106556(T).</title>
        <authorList>
            <person name="Chua K.-O."/>
            <person name="See-Too W.-S."/>
            <person name="Hong K.-W."/>
            <person name="Yin W.-F."/>
            <person name="Chan K.-G."/>
        </authorList>
    </citation>
    <scope>NUCLEOTIDE SEQUENCE [LARGE SCALE GENOMIC DNA]</scope>
    <source>
        <strain evidence="14">AH13 \ NBRC 106556</strain>
    </source>
</reference>
<comment type="similarity">
    <text evidence="3 10 11">Belongs to the ATPase epsilon chain family.</text>
</comment>
<dbReference type="RefSeq" id="WP_141492248.1">
    <property type="nucleotide sequence ID" value="NZ_CP032485.1"/>
</dbReference>
<evidence type="ECO:0000256" key="10">
    <source>
        <dbReference type="HAMAP-Rule" id="MF_00530"/>
    </source>
</evidence>
<dbReference type="PANTHER" id="PTHR13822:SF10">
    <property type="entry name" value="ATP SYNTHASE EPSILON CHAIN, CHLOROPLASTIC"/>
    <property type="match status" value="1"/>
</dbReference>
<dbReference type="EMBL" id="CP032485">
    <property type="protein sequence ID" value="QDH24402.1"/>
    <property type="molecule type" value="Genomic_DNA"/>
</dbReference>
<keyword evidence="4 10" id="KW-0813">Transport</keyword>
<accession>A0A4Y6V2W2</accession>
<name>A0A4Y6V2W2_9PROT</name>
<evidence type="ECO:0000256" key="9">
    <source>
        <dbReference type="ARBA" id="ARBA00023310"/>
    </source>
</evidence>
<keyword evidence="14" id="KW-1185">Reference proteome</keyword>
<dbReference type="Gene3D" id="2.60.15.10">
    <property type="entry name" value="F0F1 ATP synthase delta/epsilon subunit, N-terminal"/>
    <property type="match status" value="1"/>
</dbReference>
<protein>
    <recommendedName>
        <fullName evidence="10">ATP synthase epsilon chain</fullName>
    </recommendedName>
    <alternativeName>
        <fullName evidence="10">ATP synthase F1 sector epsilon subunit</fullName>
    </alternativeName>
    <alternativeName>
        <fullName evidence="10">F-ATPase epsilon subunit</fullName>
    </alternativeName>
</protein>
<dbReference type="SUPFAM" id="SSF51344">
    <property type="entry name" value="Epsilon subunit of F1F0-ATP synthase N-terminal domain"/>
    <property type="match status" value="1"/>
</dbReference>
<organism evidence="13 14">
    <name type="scientific">Neokomagataea tanensis</name>
    <dbReference type="NCBI Taxonomy" id="661191"/>
    <lineage>
        <taxon>Bacteria</taxon>
        <taxon>Pseudomonadati</taxon>
        <taxon>Pseudomonadota</taxon>
        <taxon>Alphaproteobacteria</taxon>
        <taxon>Acetobacterales</taxon>
        <taxon>Acetobacteraceae</taxon>
        <taxon>Neokomagataea</taxon>
    </lineage>
</organism>
<dbReference type="CDD" id="cd12152">
    <property type="entry name" value="F1-ATPase_delta"/>
    <property type="match status" value="1"/>
</dbReference>
<gene>
    <name evidence="10 13" type="primary">atpC</name>
    <name evidence="13" type="ORF">D5366_03120</name>
</gene>
<keyword evidence="6 10" id="KW-0406">Ion transport</keyword>
<dbReference type="KEGG" id="ntn:D5366_03120"/>
<dbReference type="InterPro" id="IPR020546">
    <property type="entry name" value="ATP_synth_F1_dsu/esu_N"/>
</dbReference>
<keyword evidence="10" id="KW-1003">Cell membrane</keyword>
<sequence>MPIRIEIVSPEKHHVDRQIDMVVLPGREGQIAAMPGHAPVMLQLSGGVVALYEADRIVEEFFVSGGFADIGAERCTVLADTVRQINELDAEAARERLGTLEHQWAQLAPSEPNELERLELELQAVRAEIEASV</sequence>
<keyword evidence="7 10" id="KW-0472">Membrane</keyword>
<dbReference type="GO" id="GO:0045259">
    <property type="term" value="C:proton-transporting ATP synthase complex"/>
    <property type="evidence" value="ECO:0007669"/>
    <property type="project" value="UniProtKB-KW"/>
</dbReference>
<proteinExistence type="inferred from homology"/>
<dbReference type="AlphaFoldDB" id="A0A4Y6V2W2"/>
<dbReference type="GO" id="GO:0046933">
    <property type="term" value="F:proton-transporting ATP synthase activity, rotational mechanism"/>
    <property type="evidence" value="ECO:0007669"/>
    <property type="project" value="UniProtKB-UniRule"/>
</dbReference>
<evidence type="ECO:0000256" key="3">
    <source>
        <dbReference type="ARBA" id="ARBA00005712"/>
    </source>
</evidence>
<dbReference type="GO" id="GO:0005886">
    <property type="term" value="C:plasma membrane"/>
    <property type="evidence" value="ECO:0007669"/>
    <property type="project" value="UniProtKB-SubCell"/>
</dbReference>
<keyword evidence="5 10" id="KW-0375">Hydrogen ion transport</keyword>
<evidence type="ECO:0000256" key="11">
    <source>
        <dbReference type="RuleBase" id="RU003656"/>
    </source>
</evidence>
<dbReference type="InterPro" id="IPR001469">
    <property type="entry name" value="ATP_synth_F1_dsu/esu"/>
</dbReference>
<dbReference type="Proteomes" id="UP000317214">
    <property type="component" value="Chromosome"/>
</dbReference>
<evidence type="ECO:0000256" key="1">
    <source>
        <dbReference type="ARBA" id="ARBA00003543"/>
    </source>
</evidence>
<dbReference type="GO" id="GO:0005524">
    <property type="term" value="F:ATP binding"/>
    <property type="evidence" value="ECO:0007669"/>
    <property type="project" value="UniProtKB-UniRule"/>
</dbReference>
<keyword evidence="9 10" id="KW-0066">ATP synthesis</keyword>
<evidence type="ECO:0000313" key="14">
    <source>
        <dbReference type="Proteomes" id="UP000317214"/>
    </source>
</evidence>
<dbReference type="HAMAP" id="MF_00530">
    <property type="entry name" value="ATP_synth_epsil_bac"/>
    <property type="match status" value="1"/>
</dbReference>
<evidence type="ECO:0000256" key="8">
    <source>
        <dbReference type="ARBA" id="ARBA00023196"/>
    </source>
</evidence>
<evidence type="ECO:0000256" key="4">
    <source>
        <dbReference type="ARBA" id="ARBA00022448"/>
    </source>
</evidence>
<evidence type="ECO:0000256" key="2">
    <source>
        <dbReference type="ARBA" id="ARBA00004184"/>
    </source>
</evidence>
<keyword evidence="8 10" id="KW-0139">CF(1)</keyword>
<dbReference type="GO" id="GO:0012505">
    <property type="term" value="C:endomembrane system"/>
    <property type="evidence" value="ECO:0007669"/>
    <property type="project" value="UniProtKB-SubCell"/>
</dbReference>